<dbReference type="EMBL" id="AFRT01003057">
    <property type="protein sequence ID" value="ELU36785.1"/>
    <property type="molecule type" value="Genomic_DNA"/>
</dbReference>
<feature type="region of interest" description="Disordered" evidence="1">
    <location>
        <begin position="1"/>
        <end position="26"/>
    </location>
</feature>
<evidence type="ECO:0000313" key="3">
    <source>
        <dbReference type="Proteomes" id="UP000011668"/>
    </source>
</evidence>
<name>L8WFS3_THACA</name>
<comment type="caution">
    <text evidence="2">The sequence shown here is derived from an EMBL/GenBank/DDBJ whole genome shotgun (WGS) entry which is preliminary data.</text>
</comment>
<sequence>MRLKSIELSLRSNTESSKSRPEPASIHSNLELVERAILVDLNPLPSNIKPL</sequence>
<gene>
    <name evidence="2" type="ORF">AG1IA_09183</name>
</gene>
<evidence type="ECO:0000313" key="2">
    <source>
        <dbReference type="EMBL" id="ELU36785.1"/>
    </source>
</evidence>
<reference evidence="2 3" key="1">
    <citation type="journal article" date="2013" name="Nat. Commun.">
        <title>The evolution and pathogenic mechanisms of the rice sheath blight pathogen.</title>
        <authorList>
            <person name="Zheng A."/>
            <person name="Lin R."/>
            <person name="Xu L."/>
            <person name="Qin P."/>
            <person name="Tang C."/>
            <person name="Ai P."/>
            <person name="Zhang D."/>
            <person name="Liu Y."/>
            <person name="Sun Z."/>
            <person name="Feng H."/>
            <person name="Wang Y."/>
            <person name="Chen Y."/>
            <person name="Liang X."/>
            <person name="Fu R."/>
            <person name="Li Q."/>
            <person name="Zhang J."/>
            <person name="Yu X."/>
            <person name="Xie Z."/>
            <person name="Ding L."/>
            <person name="Guan P."/>
            <person name="Tang J."/>
            <person name="Liang Y."/>
            <person name="Wang S."/>
            <person name="Deng Q."/>
            <person name="Li S."/>
            <person name="Zhu J."/>
            <person name="Wang L."/>
            <person name="Liu H."/>
            <person name="Li P."/>
        </authorList>
    </citation>
    <scope>NUCLEOTIDE SEQUENCE [LARGE SCALE GENOMIC DNA]</scope>
    <source>
        <strain evidence="3">AG-1 IA</strain>
    </source>
</reference>
<dbReference type="AlphaFoldDB" id="L8WFS3"/>
<proteinExistence type="predicted"/>
<protein>
    <submittedName>
        <fullName evidence="2">Uncharacterized protein</fullName>
    </submittedName>
</protein>
<dbReference type="Proteomes" id="UP000011668">
    <property type="component" value="Unassembled WGS sequence"/>
</dbReference>
<organism evidence="2 3">
    <name type="scientific">Thanatephorus cucumeris (strain AG1-IA)</name>
    <name type="common">Rice sheath blight fungus</name>
    <name type="synonym">Rhizoctonia solani</name>
    <dbReference type="NCBI Taxonomy" id="983506"/>
    <lineage>
        <taxon>Eukaryota</taxon>
        <taxon>Fungi</taxon>
        <taxon>Dikarya</taxon>
        <taxon>Basidiomycota</taxon>
        <taxon>Agaricomycotina</taxon>
        <taxon>Agaricomycetes</taxon>
        <taxon>Cantharellales</taxon>
        <taxon>Ceratobasidiaceae</taxon>
        <taxon>Rhizoctonia</taxon>
        <taxon>Rhizoctonia solani AG-1</taxon>
    </lineage>
</organism>
<dbReference type="HOGENOM" id="CLU_3108084_0_0_1"/>
<accession>L8WFS3</accession>
<evidence type="ECO:0000256" key="1">
    <source>
        <dbReference type="SAM" id="MobiDB-lite"/>
    </source>
</evidence>
<keyword evidence="3" id="KW-1185">Reference proteome</keyword>